<accession>A0AAD6AGA2</accession>
<dbReference type="SUPFAM" id="SSF55486">
    <property type="entry name" value="Metalloproteases ('zincins'), catalytic domain"/>
    <property type="match status" value="1"/>
</dbReference>
<comment type="caution">
    <text evidence="1">The sequence shown here is derived from an EMBL/GenBank/DDBJ whole genome shotgun (WGS) entry which is preliminary data.</text>
</comment>
<evidence type="ECO:0000313" key="2">
    <source>
        <dbReference type="Proteomes" id="UP001219934"/>
    </source>
</evidence>
<dbReference type="Proteomes" id="UP001219934">
    <property type="component" value="Unassembled WGS sequence"/>
</dbReference>
<dbReference type="Gene3D" id="3.30.2010.30">
    <property type="match status" value="1"/>
</dbReference>
<gene>
    <name evidence="1" type="ORF">JOQ06_003721</name>
</gene>
<name>A0AAD6AGA2_9TELE</name>
<reference evidence="1" key="1">
    <citation type="submission" date="2022-11" db="EMBL/GenBank/DDBJ databases">
        <title>Chromosome-level genome of Pogonophryne albipinna.</title>
        <authorList>
            <person name="Jo E."/>
        </authorList>
    </citation>
    <scope>NUCLEOTIDE SEQUENCE</scope>
    <source>
        <strain evidence="1">SGF0006</strain>
        <tissue evidence="1">Muscle</tissue>
    </source>
</reference>
<proteinExistence type="predicted"/>
<keyword evidence="2" id="KW-1185">Reference proteome</keyword>
<organism evidence="1 2">
    <name type="scientific">Pogonophryne albipinna</name>
    <dbReference type="NCBI Taxonomy" id="1090488"/>
    <lineage>
        <taxon>Eukaryota</taxon>
        <taxon>Metazoa</taxon>
        <taxon>Chordata</taxon>
        <taxon>Craniata</taxon>
        <taxon>Vertebrata</taxon>
        <taxon>Euteleostomi</taxon>
        <taxon>Actinopterygii</taxon>
        <taxon>Neopterygii</taxon>
        <taxon>Teleostei</taxon>
        <taxon>Neoteleostei</taxon>
        <taxon>Acanthomorphata</taxon>
        <taxon>Eupercaria</taxon>
        <taxon>Perciformes</taxon>
        <taxon>Notothenioidei</taxon>
        <taxon>Pogonophryne</taxon>
    </lineage>
</organism>
<evidence type="ECO:0000313" key="1">
    <source>
        <dbReference type="EMBL" id="KAJ4924770.1"/>
    </source>
</evidence>
<feature type="non-terminal residue" evidence="1">
    <location>
        <position position="69"/>
    </location>
</feature>
<sequence length="69" mass="7832">MPGIRLYARPDAISSGSGDYALHITKRLLGFYQDYFKVQYSLPKLGHGAPGGEMMSRVIDLKRQRMRES</sequence>
<dbReference type="AlphaFoldDB" id="A0AAD6AGA2"/>
<protein>
    <submittedName>
        <fullName evidence="1">Uncharacterized protein</fullName>
    </submittedName>
</protein>
<dbReference type="EMBL" id="JAPTMU010000022">
    <property type="protein sequence ID" value="KAJ4924770.1"/>
    <property type="molecule type" value="Genomic_DNA"/>
</dbReference>